<keyword evidence="4" id="KW-1003">Cell membrane</keyword>
<organism evidence="11 12">
    <name type="scientific">Luteimonas viscosa</name>
    <dbReference type="NCBI Taxonomy" id="1132694"/>
    <lineage>
        <taxon>Bacteria</taxon>
        <taxon>Pseudomonadati</taxon>
        <taxon>Pseudomonadota</taxon>
        <taxon>Gammaproteobacteria</taxon>
        <taxon>Lysobacterales</taxon>
        <taxon>Lysobacteraceae</taxon>
        <taxon>Luteimonas</taxon>
    </lineage>
</organism>
<evidence type="ECO:0000256" key="10">
    <source>
        <dbReference type="SAM" id="Phobius"/>
    </source>
</evidence>
<evidence type="ECO:0000256" key="7">
    <source>
        <dbReference type="ARBA" id="ARBA00022927"/>
    </source>
</evidence>
<dbReference type="Proteomes" id="UP000324973">
    <property type="component" value="Unassembled WGS sequence"/>
</dbReference>
<proteinExistence type="inferred from homology"/>
<comment type="similarity">
    <text evidence="2">Belongs to the GSP M family.</text>
</comment>
<dbReference type="OrthoDB" id="6006969at2"/>
<evidence type="ECO:0000256" key="1">
    <source>
        <dbReference type="ARBA" id="ARBA00004377"/>
    </source>
</evidence>
<keyword evidence="5" id="KW-0997">Cell inner membrane</keyword>
<feature type="transmembrane region" description="Helical" evidence="10">
    <location>
        <begin position="20"/>
        <end position="42"/>
    </location>
</feature>
<dbReference type="GO" id="GO:0015628">
    <property type="term" value="P:protein secretion by the type II secretion system"/>
    <property type="evidence" value="ECO:0007669"/>
    <property type="project" value="InterPro"/>
</dbReference>
<accession>A0A5D4XMM1</accession>
<evidence type="ECO:0000256" key="3">
    <source>
        <dbReference type="ARBA" id="ARBA00022448"/>
    </source>
</evidence>
<evidence type="ECO:0000313" key="11">
    <source>
        <dbReference type="EMBL" id="TYT25374.1"/>
    </source>
</evidence>
<keyword evidence="9 10" id="KW-0472">Membrane</keyword>
<dbReference type="Pfam" id="PF04612">
    <property type="entry name" value="T2SSM"/>
    <property type="match status" value="1"/>
</dbReference>
<dbReference type="EMBL" id="VTFT01000001">
    <property type="protein sequence ID" value="TYT25374.1"/>
    <property type="molecule type" value="Genomic_DNA"/>
</dbReference>
<comment type="caution">
    <text evidence="11">The sequence shown here is derived from an EMBL/GenBank/DDBJ whole genome shotgun (WGS) entry which is preliminary data.</text>
</comment>
<dbReference type="InterPro" id="IPR023229">
    <property type="entry name" value="T2SS_M_periplasmic_sf"/>
</dbReference>
<dbReference type="SUPFAM" id="SSF103054">
    <property type="entry name" value="General secretion pathway protein M, EpsM"/>
    <property type="match status" value="1"/>
</dbReference>
<evidence type="ECO:0000256" key="5">
    <source>
        <dbReference type="ARBA" id="ARBA00022519"/>
    </source>
</evidence>
<keyword evidence="8 10" id="KW-1133">Transmembrane helix</keyword>
<sequence>MTPTQRCLAWWHGREPRERMMLAVMAAMLAAFAWWYGLLWPLRSLREDAGVRYDHATVALRGVEAEVAALTAAGTGTAPAASTGGEALQRRVLDSARDAGLAPSRQRTAADGAFVLEFERVASPALFGWLGRLARDGLAPSSLRVARADGRLRAEVGFGGATP</sequence>
<evidence type="ECO:0000313" key="12">
    <source>
        <dbReference type="Proteomes" id="UP000324973"/>
    </source>
</evidence>
<evidence type="ECO:0000256" key="9">
    <source>
        <dbReference type="ARBA" id="ARBA00023136"/>
    </source>
</evidence>
<evidence type="ECO:0000256" key="2">
    <source>
        <dbReference type="ARBA" id="ARBA00010637"/>
    </source>
</evidence>
<evidence type="ECO:0000256" key="8">
    <source>
        <dbReference type="ARBA" id="ARBA00022989"/>
    </source>
</evidence>
<gene>
    <name evidence="11" type="ORF">FZO89_03325</name>
</gene>
<keyword evidence="6 10" id="KW-0812">Transmembrane</keyword>
<dbReference type="RefSeq" id="WP_149101925.1">
    <property type="nucleotide sequence ID" value="NZ_VTFT01000001.1"/>
</dbReference>
<reference evidence="11 12" key="1">
    <citation type="submission" date="2019-08" db="EMBL/GenBank/DDBJ databases">
        <title>Luteimonas viscosus sp. nov., isolated from soil of a sunflower field.</title>
        <authorList>
            <person name="Jianli Z."/>
            <person name="Ying Z."/>
        </authorList>
    </citation>
    <scope>NUCLEOTIDE SEQUENCE [LARGE SCALE GENOMIC DNA]</scope>
    <source>
        <strain evidence="11 12">XBU10</strain>
    </source>
</reference>
<name>A0A5D4XMM1_9GAMM</name>
<dbReference type="GO" id="GO:0015627">
    <property type="term" value="C:type II protein secretion system complex"/>
    <property type="evidence" value="ECO:0007669"/>
    <property type="project" value="InterPro"/>
</dbReference>
<protein>
    <submittedName>
        <fullName evidence="11">Type II secretion system protein M</fullName>
    </submittedName>
</protein>
<evidence type="ECO:0000256" key="4">
    <source>
        <dbReference type="ARBA" id="ARBA00022475"/>
    </source>
</evidence>
<dbReference type="InterPro" id="IPR007690">
    <property type="entry name" value="T2SS_GspM"/>
</dbReference>
<evidence type="ECO:0000256" key="6">
    <source>
        <dbReference type="ARBA" id="ARBA00022692"/>
    </source>
</evidence>
<keyword evidence="7" id="KW-0653">Protein transport</keyword>
<keyword evidence="3" id="KW-0813">Transport</keyword>
<dbReference type="AlphaFoldDB" id="A0A5D4XMM1"/>
<keyword evidence="12" id="KW-1185">Reference proteome</keyword>
<comment type="subcellular location">
    <subcellularLocation>
        <location evidence="1">Cell inner membrane</location>
        <topology evidence="1">Single-pass membrane protein</topology>
    </subcellularLocation>
</comment>
<dbReference type="GO" id="GO:0005886">
    <property type="term" value="C:plasma membrane"/>
    <property type="evidence" value="ECO:0007669"/>
    <property type="project" value="UniProtKB-SubCell"/>
</dbReference>
<dbReference type="Gene3D" id="3.30.1360.100">
    <property type="entry name" value="General secretion pathway protein M, EpsM"/>
    <property type="match status" value="1"/>
</dbReference>